<evidence type="ECO:0000256" key="12">
    <source>
        <dbReference type="ARBA" id="ARBA00022946"/>
    </source>
</evidence>
<dbReference type="GO" id="GO:0005524">
    <property type="term" value="F:ATP binding"/>
    <property type="evidence" value="ECO:0007669"/>
    <property type="project" value="UniProtKB-UniRule"/>
</dbReference>
<evidence type="ECO:0000256" key="17">
    <source>
        <dbReference type="HAMAP-Rule" id="MF_03133"/>
    </source>
</evidence>
<dbReference type="AlphaFoldDB" id="A0A8J2RJ24"/>
<evidence type="ECO:0000256" key="13">
    <source>
        <dbReference type="ARBA" id="ARBA00023128"/>
    </source>
</evidence>
<dbReference type="GO" id="GO:0000049">
    <property type="term" value="F:tRNA binding"/>
    <property type="evidence" value="ECO:0007669"/>
    <property type="project" value="UniProtKB-KW"/>
</dbReference>
<name>A0A8J2RJ24_9CRUS</name>
<keyword evidence="8 17" id="KW-0862">Zinc</keyword>
<dbReference type="NCBIfam" id="TIGR00344">
    <property type="entry name" value="alaS"/>
    <property type="match status" value="1"/>
</dbReference>
<keyword evidence="4 17" id="KW-0820">tRNA-binding</keyword>
<dbReference type="PANTHER" id="PTHR11777">
    <property type="entry name" value="ALANYL-TRNA SYNTHETASE"/>
    <property type="match status" value="1"/>
</dbReference>
<accession>A0A8J2RJ24</accession>
<evidence type="ECO:0000256" key="9">
    <source>
        <dbReference type="ARBA" id="ARBA00022840"/>
    </source>
</evidence>
<dbReference type="SUPFAM" id="SSF55186">
    <property type="entry name" value="ThrRS/AlaRS common domain"/>
    <property type="match status" value="1"/>
</dbReference>
<keyword evidence="9 17" id="KW-0067">ATP-binding</keyword>
<comment type="similarity">
    <text evidence="1">Belongs to the class-II aminoacyl-tRNA synthetase family. Alax-L subfamily.</text>
</comment>
<evidence type="ECO:0000259" key="18">
    <source>
        <dbReference type="PROSITE" id="PS50860"/>
    </source>
</evidence>
<keyword evidence="10 17" id="KW-0694">RNA-binding</keyword>
<dbReference type="GO" id="GO:0004813">
    <property type="term" value="F:alanine-tRNA ligase activity"/>
    <property type="evidence" value="ECO:0007669"/>
    <property type="project" value="UniProtKB-UniRule"/>
</dbReference>
<dbReference type="SMART" id="SM00863">
    <property type="entry name" value="tRNA_SAD"/>
    <property type="match status" value="1"/>
</dbReference>
<evidence type="ECO:0000256" key="10">
    <source>
        <dbReference type="ARBA" id="ARBA00022884"/>
    </source>
</evidence>
<gene>
    <name evidence="19" type="ORF">DGAL_LOCUS2999</name>
</gene>
<keyword evidence="14 17" id="KW-0030">Aminoacyl-tRNA synthetase</keyword>
<dbReference type="InterPro" id="IPR050058">
    <property type="entry name" value="Ala-tRNA_ligase"/>
</dbReference>
<comment type="cofactor">
    <cofactor evidence="17">
        <name>Zn(2+)</name>
        <dbReference type="ChEBI" id="CHEBI:29105"/>
    </cofactor>
    <text evidence="17">Binds 1 zinc ion per subunit.</text>
</comment>
<evidence type="ECO:0000313" key="20">
    <source>
        <dbReference type="Proteomes" id="UP000789390"/>
    </source>
</evidence>
<dbReference type="PROSITE" id="PS50860">
    <property type="entry name" value="AA_TRNA_LIGASE_II_ALA"/>
    <property type="match status" value="1"/>
</dbReference>
<comment type="subunit">
    <text evidence="17">Monomer.</text>
</comment>
<evidence type="ECO:0000256" key="11">
    <source>
        <dbReference type="ARBA" id="ARBA00022917"/>
    </source>
</evidence>
<protein>
    <recommendedName>
        <fullName evidence="3">Alanine--tRNA ligase</fullName>
        <ecNumber evidence="2">6.1.1.7</ecNumber>
    </recommendedName>
    <alternativeName>
        <fullName evidence="15">Alanyl-tRNA synthetase</fullName>
    </alternativeName>
</protein>
<dbReference type="Gene3D" id="3.30.980.10">
    <property type="entry name" value="Threonyl-trna Synthetase, Chain A, domain 2"/>
    <property type="match status" value="1"/>
</dbReference>
<keyword evidence="11 17" id="KW-0648">Protein biosynthesis</keyword>
<feature type="binding site" evidence="17">
    <location>
        <position position="755"/>
    </location>
    <ligand>
        <name>Zn(2+)</name>
        <dbReference type="ChEBI" id="CHEBI:29105"/>
    </ligand>
</feature>
<feature type="binding site" evidence="17">
    <location>
        <position position="751"/>
    </location>
    <ligand>
        <name>Zn(2+)</name>
        <dbReference type="ChEBI" id="CHEBI:29105"/>
    </ligand>
</feature>
<evidence type="ECO:0000256" key="2">
    <source>
        <dbReference type="ARBA" id="ARBA00013168"/>
    </source>
</evidence>
<dbReference type="InterPro" id="IPR002318">
    <property type="entry name" value="Ala-tRNA-lgiase_IIc"/>
</dbReference>
<dbReference type="Pfam" id="PF01411">
    <property type="entry name" value="tRNA-synt_2c"/>
    <property type="match status" value="2"/>
</dbReference>
<keyword evidence="5 17" id="KW-0436">Ligase</keyword>
<keyword evidence="12" id="KW-0809">Transit peptide</keyword>
<organism evidence="19 20">
    <name type="scientific">Daphnia galeata</name>
    <dbReference type="NCBI Taxonomy" id="27404"/>
    <lineage>
        <taxon>Eukaryota</taxon>
        <taxon>Metazoa</taxon>
        <taxon>Ecdysozoa</taxon>
        <taxon>Arthropoda</taxon>
        <taxon>Crustacea</taxon>
        <taxon>Branchiopoda</taxon>
        <taxon>Diplostraca</taxon>
        <taxon>Cladocera</taxon>
        <taxon>Anomopoda</taxon>
        <taxon>Daphniidae</taxon>
        <taxon>Daphnia</taxon>
    </lineage>
</organism>
<dbReference type="InterPro" id="IPR023033">
    <property type="entry name" value="Ala_tRNA_ligase_euk/bac"/>
</dbReference>
<evidence type="ECO:0000256" key="7">
    <source>
        <dbReference type="ARBA" id="ARBA00022741"/>
    </source>
</evidence>
<evidence type="ECO:0000256" key="6">
    <source>
        <dbReference type="ARBA" id="ARBA00022723"/>
    </source>
</evidence>
<dbReference type="Gene3D" id="2.40.30.130">
    <property type="match status" value="1"/>
</dbReference>
<dbReference type="PANTHER" id="PTHR11777:SF9">
    <property type="entry name" value="ALANINE--TRNA LIGASE, CYTOPLASMIC"/>
    <property type="match status" value="1"/>
</dbReference>
<reference evidence="19" key="1">
    <citation type="submission" date="2021-11" db="EMBL/GenBank/DDBJ databases">
        <authorList>
            <person name="Schell T."/>
        </authorList>
    </citation>
    <scope>NUCLEOTIDE SEQUENCE</scope>
    <source>
        <strain evidence="19">M5</strain>
    </source>
</reference>
<proteinExistence type="inferred from homology"/>
<dbReference type="GO" id="GO:0008270">
    <property type="term" value="F:zinc ion binding"/>
    <property type="evidence" value="ECO:0007669"/>
    <property type="project" value="UniProtKB-UniRule"/>
</dbReference>
<dbReference type="InterPro" id="IPR012947">
    <property type="entry name" value="tRNA_SAD"/>
</dbReference>
<dbReference type="FunFam" id="3.30.930.10:FF:000011">
    <property type="entry name" value="Alanine--tRNA ligase, cytoplasmic"/>
    <property type="match status" value="1"/>
</dbReference>
<dbReference type="InterPro" id="IPR045864">
    <property type="entry name" value="aa-tRNA-synth_II/BPL/LPL"/>
</dbReference>
<evidence type="ECO:0000256" key="5">
    <source>
        <dbReference type="ARBA" id="ARBA00022598"/>
    </source>
</evidence>
<feature type="binding site" evidence="17">
    <location>
        <position position="641"/>
    </location>
    <ligand>
        <name>Zn(2+)</name>
        <dbReference type="ChEBI" id="CHEBI:29105"/>
    </ligand>
</feature>
<dbReference type="PRINTS" id="PR00980">
    <property type="entry name" value="TRNASYNTHALA"/>
</dbReference>
<evidence type="ECO:0000256" key="8">
    <source>
        <dbReference type="ARBA" id="ARBA00022833"/>
    </source>
</evidence>
<dbReference type="OrthoDB" id="2423964at2759"/>
<dbReference type="CDD" id="cd00673">
    <property type="entry name" value="AlaRS_core"/>
    <property type="match status" value="1"/>
</dbReference>
<dbReference type="Proteomes" id="UP000789390">
    <property type="component" value="Unassembled WGS sequence"/>
</dbReference>
<comment type="caution">
    <text evidence="19">The sequence shown here is derived from an EMBL/GenBank/DDBJ whole genome shotgun (WGS) entry which is preliminary data.</text>
</comment>
<evidence type="ECO:0000256" key="15">
    <source>
        <dbReference type="ARBA" id="ARBA00032577"/>
    </source>
</evidence>
<dbReference type="HAMAP" id="MF_00036_B">
    <property type="entry name" value="Ala_tRNA_synth_B"/>
    <property type="match status" value="1"/>
</dbReference>
<keyword evidence="13" id="KW-0496">Mitochondrion</keyword>
<dbReference type="FunFam" id="3.30.980.10:FF:000013">
    <property type="entry name" value="alanine--tRNA ligase, mitochondrial"/>
    <property type="match status" value="1"/>
</dbReference>
<dbReference type="InterPro" id="IPR018164">
    <property type="entry name" value="Ala-tRNA-synth_IIc_N"/>
</dbReference>
<dbReference type="InterPro" id="IPR018162">
    <property type="entry name" value="Ala-tRNA-ligase_IIc_anticod-bd"/>
</dbReference>
<dbReference type="InterPro" id="IPR018165">
    <property type="entry name" value="Ala-tRNA-synth_IIc_core"/>
</dbReference>
<evidence type="ECO:0000256" key="14">
    <source>
        <dbReference type="ARBA" id="ARBA00023146"/>
    </source>
</evidence>
<keyword evidence="6 17" id="KW-0479">Metal-binding</keyword>
<dbReference type="EMBL" id="CAKKLH010000044">
    <property type="protein sequence ID" value="CAH0100711.1"/>
    <property type="molecule type" value="Genomic_DNA"/>
</dbReference>
<comment type="domain">
    <text evidence="17">Consists of three domains; the N-terminal catalytic domain, the editing domain and the C-terminal C-Ala domain. The editing domain removes incorrectly charged amino acids, while the C-Ala domain, along with tRNA(Ala), serves as a bridge to cooperatively bring together the editing and aminoacylation centers thus stimulating deacylation of misacylated tRNAs.</text>
</comment>
<dbReference type="GO" id="GO:0006419">
    <property type="term" value="P:alanyl-tRNA aminoacylation"/>
    <property type="evidence" value="ECO:0007669"/>
    <property type="project" value="InterPro"/>
</dbReference>
<dbReference type="SUPFAM" id="SSF50447">
    <property type="entry name" value="Translation proteins"/>
    <property type="match status" value="1"/>
</dbReference>
<comment type="function">
    <text evidence="17">Catalyzes the attachment of alanine to tRNA(Ala) in a two-step reaction: alanine is first activated by ATP to form Ala-AMP and then transferred to the acceptor end of tRNA(Ala). Also edits incorrectly charged tRNA(Ala) via its editing domain.</text>
</comment>
<dbReference type="SUPFAM" id="SSF101353">
    <property type="entry name" value="Putative anticodon-binding domain of alanyl-tRNA synthetase (AlaRS)"/>
    <property type="match status" value="1"/>
</dbReference>
<evidence type="ECO:0000256" key="16">
    <source>
        <dbReference type="ARBA" id="ARBA00048300"/>
    </source>
</evidence>
<feature type="domain" description="Alanyl-transfer RNA synthetases family profile" evidence="18">
    <location>
        <begin position="28"/>
        <end position="794"/>
    </location>
</feature>
<keyword evidence="20" id="KW-1185">Reference proteome</keyword>
<dbReference type="GO" id="GO:0005739">
    <property type="term" value="C:mitochondrion"/>
    <property type="evidence" value="ECO:0007669"/>
    <property type="project" value="TreeGrafter"/>
</dbReference>
<comment type="catalytic activity">
    <reaction evidence="16 17">
        <text>tRNA(Ala) + L-alanine + ATP = L-alanyl-tRNA(Ala) + AMP + diphosphate</text>
        <dbReference type="Rhea" id="RHEA:12540"/>
        <dbReference type="Rhea" id="RHEA-COMP:9657"/>
        <dbReference type="Rhea" id="RHEA-COMP:9923"/>
        <dbReference type="ChEBI" id="CHEBI:30616"/>
        <dbReference type="ChEBI" id="CHEBI:33019"/>
        <dbReference type="ChEBI" id="CHEBI:57972"/>
        <dbReference type="ChEBI" id="CHEBI:78442"/>
        <dbReference type="ChEBI" id="CHEBI:78497"/>
        <dbReference type="ChEBI" id="CHEBI:456215"/>
        <dbReference type="EC" id="6.1.1.7"/>
    </reaction>
</comment>
<evidence type="ECO:0000256" key="3">
    <source>
        <dbReference type="ARBA" id="ARBA00017959"/>
    </source>
</evidence>
<dbReference type="Gene3D" id="3.30.930.10">
    <property type="entry name" value="Bira Bifunctional Protein, Domain 2"/>
    <property type="match status" value="1"/>
</dbReference>
<dbReference type="FunFam" id="2.40.30.130:FF:000049">
    <property type="entry name" value="Gll2349 protein"/>
    <property type="match status" value="1"/>
</dbReference>
<dbReference type="InterPro" id="IPR009000">
    <property type="entry name" value="Transl_B-barrel_sf"/>
</dbReference>
<dbReference type="Pfam" id="PF07973">
    <property type="entry name" value="tRNA_SAD"/>
    <property type="match status" value="1"/>
</dbReference>
<dbReference type="SUPFAM" id="SSF55681">
    <property type="entry name" value="Class II aaRS and biotin synthetases"/>
    <property type="match status" value="1"/>
</dbReference>
<keyword evidence="7 17" id="KW-0547">Nucleotide-binding</keyword>
<sequence>MFNRLALLTKLHRLRRLKKCACLYHSGSSSKEIRETFLDFFAKEHVHSRVPSSSVVPYGDPSLAFVNAGMNQFKPIFLGQTVPQHKRAVNSQKCIRVGGKHNDLDDVGRDGYHHTFFEMLGSWSFNDYFKKEACSMAWQLLTQVYQIPPQKLFITYFGGNQSLGLPSDEECREIWLSLGVAPDHILPFGMKDNFWEMGLVGPCGPCSEIHVNKANLETSLARTLVNQGTEEVVEIWNLVFMQYNRISNQVLEKLPAHHIDTGMGLERLVAFLQNKNSNYDTDLFLPLINAVHQISGGVPYQGCYDMQSGQGQRDWAYRLLADHSRMITVALADGAFPDNNHRLRRVMRQAMVTSRKWFNQDASLLLELSQRVADMMGGVYPELSRNLSNVHMLLRFEEDVFRDHLSKSGREWSAIVNRFPELSALSTDQQPGLIAGLRQLEDWRRFSGTDNIPGSLAFKLYSTHGLQEDSLQLLVQLKGWNVDWPQFHQLMADERMSTKIQSSAAVGSQFQCAAALKVAPTIWQCQDVCSRHSEGHYIFKPLDATVTALISKGGCTIKEAAAGDQIAVIADKSCFYYEAGGQVSDTGRLFWSTGSGLVEEVRRVGDHIYHLVTINEGSLRVDQTVQMMLDEDNRLNTMANHTATHLLQAAIKDILKVTCQKSSHVTPEHFRFDFGLFTSEFTLEMITQAESTVRNWICQSLAVDRLMLPLHQAVSLDGITLVPGESYPDMVSVIRVATESGKGEVVSLEPCCGTHVRNTADLEEFVILSVKSAGVGSRSVRAVTRSTAKQLLCRADDLKREFSLLESVANKFNSLQFSQLKELDTTLKQLREAINNEEIPLLVCKELSIRLSKMESYVRQGAQEALARMMQHQVELAVSDAGPASFVIVYLSIPPEMLEIGRVKLSLIKATRHCPHKPILVLALDDGCLIGRCTVPKEMVTGDFDAEKWSDCVIRAIGGSGSSPKGQDPKLNYNIRSRKLVNDSPDSVRQQALSLATQYAKKDETCFWMVAMATCRVQKRREERSKCGRTGDSTGIGRVLANRLGGESPSVSLRRSSDFNFDYVPVQ</sequence>
<evidence type="ECO:0000256" key="1">
    <source>
        <dbReference type="ARBA" id="ARBA00008429"/>
    </source>
</evidence>
<dbReference type="GO" id="GO:0002161">
    <property type="term" value="F:aminoacyl-tRNA deacylase activity"/>
    <property type="evidence" value="ECO:0007669"/>
    <property type="project" value="TreeGrafter"/>
</dbReference>
<dbReference type="InterPro" id="IPR018163">
    <property type="entry name" value="Thr/Ala-tRNA-synth_IIc_edit"/>
</dbReference>
<feature type="binding site" evidence="17">
    <location>
        <position position="645"/>
    </location>
    <ligand>
        <name>Zn(2+)</name>
        <dbReference type="ChEBI" id="CHEBI:29105"/>
    </ligand>
</feature>
<evidence type="ECO:0000256" key="4">
    <source>
        <dbReference type="ARBA" id="ARBA00022555"/>
    </source>
</evidence>
<dbReference type="EC" id="6.1.1.7" evidence="2"/>
<evidence type="ECO:0000313" key="19">
    <source>
        <dbReference type="EMBL" id="CAH0100711.1"/>
    </source>
</evidence>